<protein>
    <submittedName>
        <fullName evidence="2">Orf120</fullName>
    </submittedName>
</protein>
<keyword evidence="3" id="KW-1185">Reference proteome</keyword>
<dbReference type="EMBL" id="MN233792">
    <property type="protein sequence ID" value="QHB21779.1"/>
    <property type="molecule type" value="Genomic_DNA"/>
</dbReference>
<accession>A0AAE6R715</accession>
<name>A0AAE6R715_9ABAC</name>
<sequence length="252" mass="29509">MLPENQNAWGNRLLDRFSVCFYTNCRRQSFLHMMFVRALGLILAIMLCSHVYFYRSSQYGVKFYLRFSHWAFVLIVLMYTLGLCTSSIEYKFNSQFNALSVSRKLPWHVRLQWIVFNVTITINLLSSVAYYIIVNSCSSIEKFYCAIAEQQPHYGVVYIMSTILVLIELNLSAIPVRLMDIYQVLTYIVSYTIIVETYENYTKVNVYNIKITNDKEAFLVAMCLLVLTVTLYLLTYIVDFIKCKSKKFIVNV</sequence>
<evidence type="ECO:0000313" key="2">
    <source>
        <dbReference type="EMBL" id="QHB21779.1"/>
    </source>
</evidence>
<feature type="transmembrane region" description="Helical" evidence="1">
    <location>
        <begin position="218"/>
        <end position="238"/>
    </location>
</feature>
<dbReference type="Proteomes" id="UP000830275">
    <property type="component" value="Segment"/>
</dbReference>
<proteinExistence type="predicted"/>
<reference evidence="2 3" key="1">
    <citation type="journal article" date="2019" name="Viruses">
        <title>Genome Analysis of a Novel Clade II.b Alphabaculovirus Obtained from Artaxa digramma.</title>
        <authorList>
            <person name="Li J."/>
            <person name="Duan X."/>
            <person name="Wang Q."/>
            <person name="Zhang L."/>
            <person name="Deng F."/>
            <person name="Wang H."/>
            <person name="Hu Z."/>
            <person name="Wang M."/>
            <person name="Wang J."/>
        </authorList>
    </citation>
    <scope>NUCLEOTIDE SEQUENCE [LARGE SCALE GENOMIC DNA]</scope>
    <source>
        <strain evidence="2 3">424</strain>
    </source>
</reference>
<feature type="transmembrane region" description="Helical" evidence="1">
    <location>
        <begin position="153"/>
        <end position="174"/>
    </location>
</feature>
<gene>
    <name evidence="2" type="primary">orf120</name>
    <name evidence="2" type="ORF">Eudi_ORF120</name>
</gene>
<organism evidence="2 3">
    <name type="scientific">Artaxa digramma nucleopolyhedrovirus</name>
    <dbReference type="NCBI Taxonomy" id="3070910"/>
    <lineage>
        <taxon>Viruses</taxon>
        <taxon>Viruses incertae sedis</taxon>
        <taxon>Naldaviricetes</taxon>
        <taxon>Lefavirales</taxon>
        <taxon>Baculoviridae</taxon>
        <taxon>Alphabaculovirus</taxon>
        <taxon>Alphabaculovirus ardigrammae</taxon>
    </lineage>
</organism>
<keyword evidence="1" id="KW-1133">Transmembrane helix</keyword>
<feature type="transmembrane region" description="Helical" evidence="1">
    <location>
        <begin position="34"/>
        <end position="55"/>
    </location>
</feature>
<keyword evidence="1" id="KW-0472">Membrane</keyword>
<feature type="transmembrane region" description="Helical" evidence="1">
    <location>
        <begin position="111"/>
        <end position="133"/>
    </location>
</feature>
<evidence type="ECO:0000256" key="1">
    <source>
        <dbReference type="SAM" id="Phobius"/>
    </source>
</evidence>
<keyword evidence="1" id="KW-0812">Transmembrane</keyword>
<feature type="transmembrane region" description="Helical" evidence="1">
    <location>
        <begin position="181"/>
        <end position="198"/>
    </location>
</feature>
<evidence type="ECO:0000313" key="3">
    <source>
        <dbReference type="Proteomes" id="UP000830275"/>
    </source>
</evidence>
<feature type="transmembrane region" description="Helical" evidence="1">
    <location>
        <begin position="67"/>
        <end position="90"/>
    </location>
</feature>